<keyword evidence="2" id="KW-0472">Membrane</keyword>
<accession>A0A0Q0WLE2</accession>
<dbReference type="EMBL" id="LKBG01000009">
    <property type="protein sequence ID" value="KQB36574.1"/>
    <property type="molecule type" value="Genomic_DNA"/>
</dbReference>
<evidence type="ECO:0000259" key="3">
    <source>
        <dbReference type="Pfam" id="PF01557"/>
    </source>
</evidence>
<protein>
    <recommendedName>
        <fullName evidence="3">Fumarylacetoacetase-like C-terminal domain-containing protein</fullName>
    </recommendedName>
</protein>
<name>A0A0Q0WLE2_9ARCH</name>
<evidence type="ECO:0000256" key="1">
    <source>
        <dbReference type="ARBA" id="ARBA00022723"/>
    </source>
</evidence>
<comment type="caution">
    <text evidence="4">The sequence shown here is derived from an EMBL/GenBank/DDBJ whole genome shotgun (WGS) entry which is preliminary data.</text>
</comment>
<dbReference type="PANTHER" id="PTHR11820:SF7">
    <property type="entry name" value="ACYLPYRUVASE FAHD1, MITOCHONDRIAL"/>
    <property type="match status" value="1"/>
</dbReference>
<dbReference type="Gene3D" id="3.90.850.10">
    <property type="entry name" value="Fumarylacetoacetase-like, C-terminal domain"/>
    <property type="match status" value="1"/>
</dbReference>
<dbReference type="InterPro" id="IPR036663">
    <property type="entry name" value="Fumarylacetoacetase_C_sf"/>
</dbReference>
<keyword evidence="1" id="KW-0479">Metal-binding</keyword>
<dbReference type="Proteomes" id="UP000050320">
    <property type="component" value="Unassembled WGS sequence"/>
</dbReference>
<gene>
    <name evidence="4" type="ORF">AOG54_07250</name>
</gene>
<evidence type="ECO:0000313" key="5">
    <source>
        <dbReference type="Proteomes" id="UP000050320"/>
    </source>
</evidence>
<dbReference type="GO" id="GO:0046872">
    <property type="term" value="F:metal ion binding"/>
    <property type="evidence" value="ECO:0007669"/>
    <property type="project" value="UniProtKB-KW"/>
</dbReference>
<dbReference type="PANTHER" id="PTHR11820">
    <property type="entry name" value="ACYLPYRUVASE"/>
    <property type="match status" value="1"/>
</dbReference>
<dbReference type="GO" id="GO:0018773">
    <property type="term" value="F:acetylpyruvate hydrolase activity"/>
    <property type="evidence" value="ECO:0007669"/>
    <property type="project" value="TreeGrafter"/>
</dbReference>
<dbReference type="AlphaFoldDB" id="A0A0Q0WLE2"/>
<dbReference type="SUPFAM" id="SSF56529">
    <property type="entry name" value="FAH"/>
    <property type="match status" value="1"/>
</dbReference>
<dbReference type="Pfam" id="PF01557">
    <property type="entry name" value="FAA_hydrolase"/>
    <property type="match status" value="1"/>
</dbReference>
<evidence type="ECO:0000313" key="4">
    <source>
        <dbReference type="EMBL" id="KQB36574.1"/>
    </source>
</evidence>
<keyword evidence="2" id="KW-0812">Transmembrane</keyword>
<reference evidence="4 5" key="1">
    <citation type="submission" date="2015-09" db="EMBL/GenBank/DDBJ databases">
        <title>Heavy metals and arsenic resistance mechanisms in polyextremophilic archaea of the family Ferroplasmaceae.</title>
        <authorList>
            <person name="Bulaev A.G."/>
            <person name="Kanygina A.V."/>
        </authorList>
    </citation>
    <scope>NUCLEOTIDE SEQUENCE [LARGE SCALE GENOMIC DNA]</scope>
    <source>
        <strain evidence="4 5">VT</strain>
    </source>
</reference>
<proteinExistence type="predicted"/>
<feature type="domain" description="Fumarylacetoacetase-like C-terminal" evidence="3">
    <location>
        <begin position="111"/>
        <end position="310"/>
    </location>
</feature>
<evidence type="ECO:0000256" key="2">
    <source>
        <dbReference type="SAM" id="Phobius"/>
    </source>
</evidence>
<feature type="transmembrane region" description="Helical" evidence="2">
    <location>
        <begin position="25"/>
        <end position="43"/>
    </location>
</feature>
<keyword evidence="2" id="KW-1133">Transmembrane helix</keyword>
<dbReference type="InterPro" id="IPR011234">
    <property type="entry name" value="Fumarylacetoacetase-like_C"/>
</dbReference>
<keyword evidence="5" id="KW-1185">Reference proteome</keyword>
<sequence>MNIKYTKIILGIDNKLITLYIRYRNIYLLTSFFLIMLIGIAMVKGKAAIVFNDAKKFYYDDLSIYDKCITEKPELFFKYLKTYKSHDLIEINEPENYMPPSPVERVYLPAINFKSHSSESSMTQISSPYFFQKFKTSIVPHKGIAYIPKNVSKFDYEGEIAIVIGGKGKYLSKADAKSVIFGFSIVNDLSIRDYQMVEYPRYGKNWVLGKSEDYGLPYGPFILPIEDAGELYFEIKTYVNNELRQDGNTNDMIFSMDELISEISKITMLRPGDIITTGTPAGVAVHNSKVFLKDGDKVRVNVSKIGTLETLIKNEKSL</sequence>
<organism evidence="4 5">
    <name type="scientific">Acidiplasma aeolicum</name>
    <dbReference type="NCBI Taxonomy" id="507754"/>
    <lineage>
        <taxon>Archaea</taxon>
        <taxon>Methanobacteriati</taxon>
        <taxon>Thermoplasmatota</taxon>
        <taxon>Thermoplasmata</taxon>
        <taxon>Thermoplasmatales</taxon>
        <taxon>Ferroplasmaceae</taxon>
        <taxon>Acidiplasma</taxon>
    </lineage>
</organism>